<feature type="repeat" description="RCC1" evidence="2">
    <location>
        <begin position="721"/>
        <end position="772"/>
    </location>
</feature>
<accession>A0A8K1C762</accession>
<dbReference type="PRINTS" id="PR00633">
    <property type="entry name" value="RCCNDNSATION"/>
</dbReference>
<evidence type="ECO:0000256" key="3">
    <source>
        <dbReference type="SAM" id="MobiDB-lite"/>
    </source>
</evidence>
<dbReference type="Gene3D" id="2.130.10.30">
    <property type="entry name" value="Regulator of chromosome condensation 1/beta-lactamase-inhibitor protein II"/>
    <property type="match status" value="2"/>
</dbReference>
<dbReference type="PANTHER" id="PTHR22870">
    <property type="entry name" value="REGULATOR OF CHROMOSOME CONDENSATION"/>
    <property type="match status" value="1"/>
</dbReference>
<evidence type="ECO:0000313" key="6">
    <source>
        <dbReference type="Proteomes" id="UP000794436"/>
    </source>
</evidence>
<name>A0A8K1C762_PYTOL</name>
<dbReference type="EMBL" id="SPLM01000144">
    <property type="protein sequence ID" value="TMW57560.1"/>
    <property type="molecule type" value="Genomic_DNA"/>
</dbReference>
<gene>
    <name evidence="5" type="ORF">Poli38472_003485</name>
</gene>
<dbReference type="InterPro" id="IPR009091">
    <property type="entry name" value="RCC1/BLIP-II"/>
</dbReference>
<dbReference type="Proteomes" id="UP000794436">
    <property type="component" value="Unassembled WGS sequence"/>
</dbReference>
<feature type="region of interest" description="Disordered" evidence="3">
    <location>
        <begin position="163"/>
        <end position="196"/>
    </location>
</feature>
<dbReference type="PANTHER" id="PTHR22870:SF408">
    <property type="entry name" value="OS09G0560450 PROTEIN"/>
    <property type="match status" value="1"/>
</dbReference>
<dbReference type="OrthoDB" id="10256179at2759"/>
<feature type="region of interest" description="Disordered" evidence="3">
    <location>
        <begin position="919"/>
        <end position="951"/>
    </location>
</feature>
<dbReference type="PROSITE" id="PS50012">
    <property type="entry name" value="RCC1_3"/>
    <property type="match status" value="6"/>
</dbReference>
<dbReference type="PROSITE" id="PS00626">
    <property type="entry name" value="RCC1_2"/>
    <property type="match status" value="1"/>
</dbReference>
<dbReference type="InterPro" id="IPR000408">
    <property type="entry name" value="Reg_chr_condens"/>
</dbReference>
<reference evidence="5" key="1">
    <citation type="submission" date="2019-03" db="EMBL/GenBank/DDBJ databases">
        <title>Long read genome sequence of the mycoparasitic Pythium oligandrum ATCC 38472 isolated from sugarbeet rhizosphere.</title>
        <authorList>
            <person name="Gaulin E."/>
        </authorList>
    </citation>
    <scope>NUCLEOTIDE SEQUENCE</scope>
    <source>
        <strain evidence="5">ATCC 38472_TT</strain>
    </source>
</reference>
<keyword evidence="6" id="KW-1185">Reference proteome</keyword>
<protein>
    <recommendedName>
        <fullName evidence="4">RCC1-like domain-containing protein</fullName>
    </recommendedName>
</protein>
<evidence type="ECO:0000313" key="5">
    <source>
        <dbReference type="EMBL" id="TMW57560.1"/>
    </source>
</evidence>
<dbReference type="InterPro" id="IPR051210">
    <property type="entry name" value="Ub_ligase/GEF_domain"/>
</dbReference>
<feature type="region of interest" description="Disordered" evidence="3">
    <location>
        <begin position="353"/>
        <end position="387"/>
    </location>
</feature>
<sequence>MRRAHTPDMRVTGLSRALHALTMTCEQHQARGASMDVTTQGNPGAGVYFDWEEPTKTTKKTMEEEEEEDGRYEVVYPYDMAEAGEATVETETESLRRSTRELMAKLNVPVKTVVYEEERPTRLDHKTLSARGENQENPRLSHSYMTISRQTASASRLMELPLHRRGCDPPTRRLQSTSAHRRHRAAGGATSRSYDVHVPSTPSVVPFWSADPAPVPPQSTYRENYQWPAREELTRVIEKVDGYTAGGEARYQPIRAFTASEAFVVAKEAARDFLRKDVEASVVLSPSVVPEPPSVNQVQEVERHVETVQEGETKKIRDEKRRNAVDSSVMAIVPEAPTREDFTQTNQIEPLKEKAPLVYKRRRPSPPKPPSTPIEQPQELSVKSTNSFSRGSEIRYQLKLLRPPTKGKAVTIHVCVIMNKCGLTADPTELVISASDWRLPREVRVISDLNAEVRTVQIHHKIHENYDDVYTSITIIPSVFVSVLQKEATFLFTFGCGLHGRLGTPDEQNANEPTPFSSKWLHPVQIACGKAHSAIIDVYSNIYCFGNNANGQLGQGDSNLEPSKRPLRVLSVGTGSVLQVACGSNHTMCMTTEGKIFVWGDNTYGQLGLGTKFAKPRGIPTRVEKVVNVRNLYCGGNQSFIVTLDNNVLAAGSNIAGQLGLGDRIDRATFERSAFFRKLAAASSNTGTTLLTREQLLQVSAPVADLELACGPYHTLAVCSKRLYSWGNGDDGRLGHGSLESFLEPTLVSAFDLIPIRSIACGGSHSGALAANGDVYTWGNGHYGQIGIGSTKNRRVPTKVRLLQNKRVIQLSFGEWHSMALCEDGNLYAWGFGEEGQLGLPDDAKQKLTRVVSFPTIVSALSGTGATTVRCGSAHTFVISVLESRRPQLAKTHRRASRLEIVQETGRLETLERQKSRVLHGEKIDETDSLEDDTVKSKTETSVSSKSNPKLDRVQLQAWKSERSIESLNDDGEQDRVDWSWKDRPMTSRTAVRNALRQEAKVMTEMKEILTPRSPPPAHRAERARAAKAFISPRLKRLHEQVVRSSEAGVASARRKEVINNPAASQGIEEAVRAATAPLLYPQRMDVSVHGRPSRPSRHGTSRTPPPRHVMSYEMEMSPISTPSDDSERVDDEEVAWVGSGHDTTALEEQIREQTLHNATK</sequence>
<evidence type="ECO:0000256" key="1">
    <source>
        <dbReference type="ARBA" id="ARBA00022737"/>
    </source>
</evidence>
<feature type="repeat" description="RCC1" evidence="2">
    <location>
        <begin position="773"/>
        <end position="824"/>
    </location>
</feature>
<proteinExistence type="predicted"/>
<feature type="region of interest" description="Disordered" evidence="3">
    <location>
        <begin position="1142"/>
        <end position="1161"/>
    </location>
</feature>
<dbReference type="AlphaFoldDB" id="A0A8K1C762"/>
<organism evidence="5 6">
    <name type="scientific">Pythium oligandrum</name>
    <name type="common">Mycoparasitic fungus</name>
    <dbReference type="NCBI Taxonomy" id="41045"/>
    <lineage>
        <taxon>Eukaryota</taxon>
        <taxon>Sar</taxon>
        <taxon>Stramenopiles</taxon>
        <taxon>Oomycota</taxon>
        <taxon>Peronosporomycetes</taxon>
        <taxon>Pythiales</taxon>
        <taxon>Pythiaceae</taxon>
        <taxon>Pythium</taxon>
    </lineage>
</organism>
<feature type="repeat" description="RCC1" evidence="2">
    <location>
        <begin position="540"/>
        <end position="593"/>
    </location>
</feature>
<feature type="repeat" description="RCC1" evidence="2">
    <location>
        <begin position="594"/>
        <end position="645"/>
    </location>
</feature>
<dbReference type="Pfam" id="PF25390">
    <property type="entry name" value="WD40_RLD"/>
    <property type="match status" value="1"/>
</dbReference>
<evidence type="ECO:0000256" key="2">
    <source>
        <dbReference type="PROSITE-ProRule" id="PRU00235"/>
    </source>
</evidence>
<feature type="repeat" description="RCC1" evidence="2">
    <location>
        <begin position="489"/>
        <end position="539"/>
    </location>
</feature>
<dbReference type="SUPFAM" id="SSF50985">
    <property type="entry name" value="RCC1/BLIP-II"/>
    <property type="match status" value="2"/>
</dbReference>
<comment type="caution">
    <text evidence="5">The sequence shown here is derived from an EMBL/GenBank/DDBJ whole genome shotgun (WGS) entry which is preliminary data.</text>
</comment>
<feature type="compositionally biased region" description="Polar residues" evidence="3">
    <location>
        <begin position="373"/>
        <end position="387"/>
    </location>
</feature>
<dbReference type="InterPro" id="IPR058923">
    <property type="entry name" value="RCC1-like_dom"/>
</dbReference>
<feature type="repeat" description="RCC1" evidence="2">
    <location>
        <begin position="825"/>
        <end position="882"/>
    </location>
</feature>
<feature type="domain" description="RCC1-like" evidence="4">
    <location>
        <begin position="491"/>
        <end position="878"/>
    </location>
</feature>
<evidence type="ECO:0000259" key="4">
    <source>
        <dbReference type="Pfam" id="PF25390"/>
    </source>
</evidence>
<feature type="compositionally biased region" description="Basic residues" evidence="3">
    <location>
        <begin position="1092"/>
        <end position="1101"/>
    </location>
</feature>
<keyword evidence="1" id="KW-0677">Repeat</keyword>
<feature type="region of interest" description="Disordered" evidence="3">
    <location>
        <begin position="1087"/>
        <end position="1113"/>
    </location>
</feature>